<protein>
    <recommendedName>
        <fullName evidence="2">DUF4220 domain-containing protein</fullName>
    </recommendedName>
</protein>
<feature type="transmembrane region" description="Helical" evidence="1">
    <location>
        <begin position="41"/>
        <end position="64"/>
    </location>
</feature>
<name>A0A811NDM3_9POAL</name>
<evidence type="ECO:0000313" key="3">
    <source>
        <dbReference type="EMBL" id="CAD6220546.1"/>
    </source>
</evidence>
<feature type="transmembrane region" description="Helical" evidence="1">
    <location>
        <begin position="894"/>
        <end position="915"/>
    </location>
</feature>
<dbReference type="Proteomes" id="UP000604825">
    <property type="component" value="Unassembled WGS sequence"/>
</dbReference>
<evidence type="ECO:0000259" key="2">
    <source>
        <dbReference type="Pfam" id="PF13968"/>
    </source>
</evidence>
<feature type="transmembrane region" description="Helical" evidence="1">
    <location>
        <begin position="863"/>
        <end position="882"/>
    </location>
</feature>
<dbReference type="OrthoDB" id="1689146at2759"/>
<feature type="transmembrane region" description="Helical" evidence="1">
    <location>
        <begin position="137"/>
        <end position="154"/>
    </location>
</feature>
<feature type="transmembrane region" description="Helical" evidence="1">
    <location>
        <begin position="724"/>
        <end position="741"/>
    </location>
</feature>
<feature type="transmembrane region" description="Helical" evidence="1">
    <location>
        <begin position="12"/>
        <end position="29"/>
    </location>
</feature>
<dbReference type="PANTHER" id="PTHR31325">
    <property type="entry name" value="OS01G0798800 PROTEIN-RELATED"/>
    <property type="match status" value="1"/>
</dbReference>
<dbReference type="Pfam" id="PF13968">
    <property type="entry name" value="DUF4220"/>
    <property type="match status" value="2"/>
</dbReference>
<feature type="transmembrane region" description="Helical" evidence="1">
    <location>
        <begin position="84"/>
        <end position="105"/>
    </location>
</feature>
<reference evidence="3" key="1">
    <citation type="submission" date="2020-10" db="EMBL/GenBank/DDBJ databases">
        <authorList>
            <person name="Han B."/>
            <person name="Lu T."/>
            <person name="Zhao Q."/>
            <person name="Huang X."/>
            <person name="Zhao Y."/>
        </authorList>
    </citation>
    <scope>NUCLEOTIDE SEQUENCE</scope>
</reference>
<keyword evidence="1" id="KW-0472">Membrane</keyword>
<feature type="transmembrane region" description="Helical" evidence="1">
    <location>
        <begin position="286"/>
        <end position="305"/>
    </location>
</feature>
<comment type="caution">
    <text evidence="3">The sequence shown here is derived from an EMBL/GenBank/DDBJ whole genome shotgun (WGS) entry which is preliminary data.</text>
</comment>
<proteinExistence type="predicted"/>
<accession>A0A811NDM3</accession>
<sequence>MQNIKKLWNEWEIQFLVLLSFTLQIFLFFTGSLRRRSTNMLLNFIIWIAYLGADLVAVYALGFLSRHEDTTTVSDTLRGVHQLAFFWAPFLLIHLGGQDTITAFAIEDNFLWLRHLLNLIVQVTLAIYVFWKSIDQYSHQLTASGIFVSVTGIIKYGERTMALMYGNIRNMGGALQKNKNTSGSNTNEDDGSHITENVEVEVVPRLEQTDDVDYLGIVSFALQSAPGVRELFAGHTLHQMEHYQRSVLTSSRIRKAHMPKLLEVELDLMYDYLFTKAQVIRTKGGIVLRSLSQISMVVAFVLFLVSDHHGYSRADLAITYLLFSGAFFLEVCAVFLLVMSPWTWSWLKARRCCGLAHVCTSLLSSCIRQSKGRTLWSNSMGQYNFLSYVGCEKSRLSKLVKRVARMTAILVGANEGKKPLLWLSKLLDTEHIKVDKTTMESIIQTVYRSHRDHPISLVDAECPNIGPFLKYLLPDFGASLGYGIVCFHIFTEVYLQHTFRDDISHLVTACRNLSNYMLYLVVTRPEMLPVSGTTGLTIKLFLDKIAQEDWHRLDRFTKLLRARNLLQQLCLSSSELPACRETLEELMSVWTKLLVYSAGKSRAAVHATSLSTGGELITFAWLLMAHKQLGDVGQPYAFNVDLVAVYALGFLSRHEDTATGSDTLSGVHQLAFFWAPFLLIHLGGQDTITAFAIEDNFLWLRHLLNLIVQVTLAIYVFWKSIDQYSHQLTALGIFISVTGIIKYGERTMALMYGNLRNMGGALQKNKNTSGSHITENVEVVPRLEQADDVDYLGIVSFALQSAPGVRELFVGHTLHQMEDYQRSVLTSSRIRKAHMPKLLEVELDLMYDYLFTKAQVIRTKGGIVLRSLSQISMVVAFVLFLVSDHHGYSRADHAITYLLFSGAFFLEACAVFLLVKSPWTWSWLKARRCCGLAHVCTSLLSSCIG</sequence>
<dbReference type="InterPro" id="IPR007658">
    <property type="entry name" value="DUF594"/>
</dbReference>
<evidence type="ECO:0000313" key="4">
    <source>
        <dbReference type="Proteomes" id="UP000604825"/>
    </source>
</evidence>
<organism evidence="3 4">
    <name type="scientific">Miscanthus lutarioriparius</name>
    <dbReference type="NCBI Taxonomy" id="422564"/>
    <lineage>
        <taxon>Eukaryota</taxon>
        <taxon>Viridiplantae</taxon>
        <taxon>Streptophyta</taxon>
        <taxon>Embryophyta</taxon>
        <taxon>Tracheophyta</taxon>
        <taxon>Spermatophyta</taxon>
        <taxon>Magnoliopsida</taxon>
        <taxon>Liliopsida</taxon>
        <taxon>Poales</taxon>
        <taxon>Poaceae</taxon>
        <taxon>PACMAD clade</taxon>
        <taxon>Panicoideae</taxon>
        <taxon>Andropogonodae</taxon>
        <taxon>Andropogoneae</taxon>
        <taxon>Saccharinae</taxon>
        <taxon>Miscanthus</taxon>
    </lineage>
</organism>
<feature type="transmembrane region" description="Helical" evidence="1">
    <location>
        <begin position="112"/>
        <end position="131"/>
    </location>
</feature>
<dbReference type="InterPro" id="IPR025315">
    <property type="entry name" value="DUF4220"/>
</dbReference>
<feature type="domain" description="DUF4220" evidence="2">
    <location>
        <begin position="641"/>
        <end position="935"/>
    </location>
</feature>
<feature type="transmembrane region" description="Helical" evidence="1">
    <location>
        <begin position="317"/>
        <end position="338"/>
    </location>
</feature>
<dbReference type="EMBL" id="CAJGYO010000003">
    <property type="protein sequence ID" value="CAD6220546.1"/>
    <property type="molecule type" value="Genomic_DNA"/>
</dbReference>
<keyword evidence="1" id="KW-0812">Transmembrane</keyword>
<dbReference type="Pfam" id="PF04578">
    <property type="entry name" value="DUF594"/>
    <property type="match status" value="1"/>
</dbReference>
<evidence type="ECO:0000256" key="1">
    <source>
        <dbReference type="SAM" id="Phobius"/>
    </source>
</evidence>
<dbReference type="AlphaFoldDB" id="A0A811NDM3"/>
<keyword evidence="4" id="KW-1185">Reference proteome</keyword>
<feature type="domain" description="DUF4220" evidence="2">
    <location>
        <begin position="47"/>
        <end position="388"/>
    </location>
</feature>
<feature type="transmembrane region" description="Helical" evidence="1">
    <location>
        <begin position="698"/>
        <end position="718"/>
    </location>
</feature>
<keyword evidence="1" id="KW-1133">Transmembrane helix</keyword>
<gene>
    <name evidence="3" type="ORF">NCGR_LOCUS14011</name>
</gene>